<protein>
    <submittedName>
        <fullName evidence="3">Acetyl esterase</fullName>
    </submittedName>
</protein>
<dbReference type="GO" id="GO:0016787">
    <property type="term" value="F:hydrolase activity"/>
    <property type="evidence" value="ECO:0007669"/>
    <property type="project" value="UniProtKB-KW"/>
</dbReference>
<dbReference type="Gene3D" id="3.40.50.1820">
    <property type="entry name" value="alpha/beta hydrolase"/>
    <property type="match status" value="1"/>
</dbReference>
<feature type="domain" description="Alpha/beta hydrolase fold-3" evidence="2">
    <location>
        <begin position="111"/>
        <end position="318"/>
    </location>
</feature>
<dbReference type="Proteomes" id="UP000242415">
    <property type="component" value="Unassembled WGS sequence"/>
</dbReference>
<name>A0A1H3P9X8_9ACTN</name>
<evidence type="ECO:0000256" key="1">
    <source>
        <dbReference type="ARBA" id="ARBA00022801"/>
    </source>
</evidence>
<sequence>MAQAITGVVLEPAAQRVVEATANPPYLFQLPVEQGRAKFDELQSGGAARPDADVQDIIVGTPTGPVPVRIVRPCVEPDGARGGTLRQRVRAMAQDVSARPARMHGTSPVTLYLHGAGWVFGGTTTHDRLIRELAVRSGTAVVFPVYSRAPEARYPAALHECYAVAEWIVEHGPEFGLDPDRMAVAGDSVGGALATAVAMMARERGGPRFRQQVLFYPVTDAGFDTGSYREFAEGYYLGRDLMAWFWEQYLPDKAQRADPMVSPLRAGPDQLRGLPPALITTNEADVLRDEGEAYAAKLRRAGVPVTQVRYQGAIHDLVMLDALADTCAARAATAQAALTLHTALHA</sequence>
<evidence type="ECO:0000313" key="4">
    <source>
        <dbReference type="Proteomes" id="UP000242415"/>
    </source>
</evidence>
<keyword evidence="4" id="KW-1185">Reference proteome</keyword>
<dbReference type="AlphaFoldDB" id="A0A1H3P9X8"/>
<dbReference type="InterPro" id="IPR029058">
    <property type="entry name" value="AB_hydrolase_fold"/>
</dbReference>
<evidence type="ECO:0000259" key="2">
    <source>
        <dbReference type="Pfam" id="PF07859"/>
    </source>
</evidence>
<reference evidence="4" key="1">
    <citation type="submission" date="2016-10" db="EMBL/GenBank/DDBJ databases">
        <authorList>
            <person name="Varghese N."/>
            <person name="Submissions S."/>
        </authorList>
    </citation>
    <scope>NUCLEOTIDE SEQUENCE [LARGE SCALE GENOMIC DNA]</scope>
    <source>
        <strain evidence="4">DSM 45245</strain>
    </source>
</reference>
<dbReference type="OrthoDB" id="3181909at2"/>
<evidence type="ECO:0000313" key="3">
    <source>
        <dbReference type="EMBL" id="SDY97922.1"/>
    </source>
</evidence>
<gene>
    <name evidence="3" type="ORF">SAMN05444365_104406</name>
</gene>
<proteinExistence type="predicted"/>
<dbReference type="RefSeq" id="WP_091556535.1">
    <property type="nucleotide sequence ID" value="NZ_FNPH01000004.1"/>
</dbReference>
<dbReference type="EMBL" id="FNPH01000004">
    <property type="protein sequence ID" value="SDY97922.1"/>
    <property type="molecule type" value="Genomic_DNA"/>
</dbReference>
<dbReference type="STRING" id="405436.SAMN05444365_104406"/>
<accession>A0A1H3P9X8</accession>
<dbReference type="InterPro" id="IPR013094">
    <property type="entry name" value="AB_hydrolase_3"/>
</dbReference>
<organism evidence="3 4">
    <name type="scientific">Micromonospora pattaloongensis</name>
    <dbReference type="NCBI Taxonomy" id="405436"/>
    <lineage>
        <taxon>Bacteria</taxon>
        <taxon>Bacillati</taxon>
        <taxon>Actinomycetota</taxon>
        <taxon>Actinomycetes</taxon>
        <taxon>Micromonosporales</taxon>
        <taxon>Micromonosporaceae</taxon>
        <taxon>Micromonospora</taxon>
    </lineage>
</organism>
<dbReference type="Pfam" id="PF07859">
    <property type="entry name" value="Abhydrolase_3"/>
    <property type="match status" value="1"/>
</dbReference>
<dbReference type="PANTHER" id="PTHR48081:SF8">
    <property type="entry name" value="ALPHA_BETA HYDROLASE FOLD-3 DOMAIN-CONTAINING PROTEIN-RELATED"/>
    <property type="match status" value="1"/>
</dbReference>
<dbReference type="SUPFAM" id="SSF53474">
    <property type="entry name" value="alpha/beta-Hydrolases"/>
    <property type="match status" value="1"/>
</dbReference>
<keyword evidence="1" id="KW-0378">Hydrolase</keyword>
<dbReference type="PANTHER" id="PTHR48081">
    <property type="entry name" value="AB HYDROLASE SUPERFAMILY PROTEIN C4A8.06C"/>
    <property type="match status" value="1"/>
</dbReference>
<dbReference type="InterPro" id="IPR050300">
    <property type="entry name" value="GDXG_lipolytic_enzyme"/>
</dbReference>